<evidence type="ECO:0000259" key="2">
    <source>
        <dbReference type="Pfam" id="PF00107"/>
    </source>
</evidence>
<feature type="domain" description="Alcohol dehydrogenase-like C-terminal" evidence="2">
    <location>
        <begin position="1"/>
        <end position="95"/>
    </location>
</feature>
<dbReference type="SUPFAM" id="SSF51735">
    <property type="entry name" value="NAD(P)-binding Rossmann-fold domains"/>
    <property type="match status" value="1"/>
</dbReference>
<dbReference type="Gene3D" id="3.90.180.10">
    <property type="entry name" value="Medium-chain alcohol dehydrogenases, catalytic domain"/>
    <property type="match status" value="1"/>
</dbReference>
<dbReference type="InterPro" id="IPR036291">
    <property type="entry name" value="NAD(P)-bd_dom_sf"/>
</dbReference>
<dbReference type="Gene3D" id="3.40.50.720">
    <property type="entry name" value="NAD(P)-binding Rossmann-like Domain"/>
    <property type="match status" value="1"/>
</dbReference>
<gene>
    <name evidence="3" type="ORF">METZ01_LOCUS438477</name>
</gene>
<reference evidence="3" key="1">
    <citation type="submission" date="2018-05" db="EMBL/GenBank/DDBJ databases">
        <authorList>
            <person name="Lanie J.A."/>
            <person name="Ng W.-L."/>
            <person name="Kazmierczak K.M."/>
            <person name="Andrzejewski T.M."/>
            <person name="Davidsen T.M."/>
            <person name="Wayne K.J."/>
            <person name="Tettelin H."/>
            <person name="Glass J.I."/>
            <person name="Rusch D."/>
            <person name="Podicherti R."/>
            <person name="Tsui H.-C.T."/>
            <person name="Winkler M.E."/>
        </authorList>
    </citation>
    <scope>NUCLEOTIDE SEQUENCE</scope>
</reference>
<protein>
    <recommendedName>
        <fullName evidence="2">Alcohol dehydrogenase-like C-terminal domain-containing protein</fullName>
    </recommendedName>
</protein>
<proteinExistence type="predicted"/>
<dbReference type="InterPro" id="IPR050129">
    <property type="entry name" value="Zn_alcohol_dh"/>
</dbReference>
<dbReference type="AlphaFoldDB" id="A0A382YQW2"/>
<organism evidence="3">
    <name type="scientific">marine metagenome</name>
    <dbReference type="NCBI Taxonomy" id="408172"/>
    <lineage>
        <taxon>unclassified sequences</taxon>
        <taxon>metagenomes</taxon>
        <taxon>ecological metagenomes</taxon>
    </lineage>
</organism>
<dbReference type="InterPro" id="IPR013149">
    <property type="entry name" value="ADH-like_C"/>
</dbReference>
<evidence type="ECO:0000313" key="3">
    <source>
        <dbReference type="EMBL" id="SVD85623.1"/>
    </source>
</evidence>
<accession>A0A382YQW2</accession>
<dbReference type="EMBL" id="UINC01177799">
    <property type="protein sequence ID" value="SVD85623.1"/>
    <property type="molecule type" value="Genomic_DNA"/>
</dbReference>
<dbReference type="PANTHER" id="PTHR43401:SF2">
    <property type="entry name" value="L-THREONINE 3-DEHYDROGENASE"/>
    <property type="match status" value="1"/>
</dbReference>
<sequence>GAEVIANVDDGDTVARVAELTEGYGADVVLECSGSPSGASLSLELVRKQGKLTQVGLFGGAISMDLGQVAVKEIRFTGSFGQRATSWRRALQLVARGAVDTGALITHDIPIDDWRRGFDLSARSEGIKVLLDVKEK</sequence>
<name>A0A382YQW2_9ZZZZ</name>
<dbReference type="Pfam" id="PF00107">
    <property type="entry name" value="ADH_zinc_N"/>
    <property type="match status" value="1"/>
</dbReference>
<feature type="non-terminal residue" evidence="3">
    <location>
        <position position="1"/>
    </location>
</feature>
<dbReference type="PANTHER" id="PTHR43401">
    <property type="entry name" value="L-THREONINE 3-DEHYDROGENASE"/>
    <property type="match status" value="1"/>
</dbReference>
<keyword evidence="1" id="KW-0560">Oxidoreductase</keyword>
<evidence type="ECO:0000256" key="1">
    <source>
        <dbReference type="ARBA" id="ARBA00023002"/>
    </source>
</evidence>
<dbReference type="GO" id="GO:0016491">
    <property type="term" value="F:oxidoreductase activity"/>
    <property type="evidence" value="ECO:0007669"/>
    <property type="project" value="UniProtKB-KW"/>
</dbReference>